<dbReference type="SUPFAM" id="SSF52833">
    <property type="entry name" value="Thioredoxin-like"/>
    <property type="match status" value="1"/>
</dbReference>
<dbReference type="PANTHER" id="PTHR44051:SF8">
    <property type="entry name" value="GLUTATHIONE S-TRANSFERASE GSTA"/>
    <property type="match status" value="1"/>
</dbReference>
<dbReference type="EMBL" id="JANUGU010000002">
    <property type="protein sequence ID" value="MCS0658485.1"/>
    <property type="molecule type" value="Genomic_DNA"/>
</dbReference>
<gene>
    <name evidence="3" type="primary">gstA</name>
    <name evidence="3" type="ORF">NX778_10465</name>
</gene>
<dbReference type="InterPro" id="IPR004046">
    <property type="entry name" value="GST_C"/>
</dbReference>
<dbReference type="Pfam" id="PF13409">
    <property type="entry name" value="GST_N_2"/>
    <property type="match status" value="1"/>
</dbReference>
<dbReference type="Gene3D" id="1.20.1050.10">
    <property type="match status" value="1"/>
</dbReference>
<sequence length="201" mass="21898">MKLFYSPGACSLATHIALFETSMEFSAERVDLKTKLTAGGADFRAINPKGYVPALQLDDGTVLTEGPALLQFVADQAPEAQLAPAFGEIARYQLMGWLNFIGTEVHKQFSPLFNPAASEEAKGNARQAITNRLGYLSSTLESRDYLMGNFTVADIYLFVVLSWSGHVNLSLADWPVLQAYLGRIAARPAVQQALRAEGLVK</sequence>
<accession>A0ABT2CWX4</accession>
<dbReference type="PANTHER" id="PTHR44051">
    <property type="entry name" value="GLUTATHIONE S-TRANSFERASE-RELATED"/>
    <property type="match status" value="1"/>
</dbReference>
<evidence type="ECO:0000313" key="4">
    <source>
        <dbReference type="Proteomes" id="UP001204621"/>
    </source>
</evidence>
<reference evidence="3 4" key="1">
    <citation type="submission" date="2022-08" db="EMBL/GenBank/DDBJ databases">
        <title>Reclassification of Massilia species as members of the genera Telluria, Duganella, Pseudoduganella, Mokoshia gen. nov. and Zemynaea gen. nov. using orthogonal and non-orthogonal genome-based approaches.</title>
        <authorList>
            <person name="Bowman J.P."/>
        </authorList>
    </citation>
    <scope>NUCLEOTIDE SEQUENCE [LARGE SCALE GENOMIC DNA]</scope>
    <source>
        <strain evidence="3 4">JCM 31606</strain>
    </source>
</reference>
<dbReference type="RefSeq" id="WP_258811665.1">
    <property type="nucleotide sequence ID" value="NZ_JANUGU010000002.1"/>
</dbReference>
<dbReference type="InterPro" id="IPR010987">
    <property type="entry name" value="Glutathione-S-Trfase_C-like"/>
</dbReference>
<proteinExistence type="predicted"/>
<dbReference type="SFLD" id="SFLDG01150">
    <property type="entry name" value="Main.1:_Beta-like"/>
    <property type="match status" value="1"/>
</dbReference>
<feature type="domain" description="GST N-terminal" evidence="1">
    <location>
        <begin position="1"/>
        <end position="81"/>
    </location>
</feature>
<dbReference type="EC" id="2.5.1.18" evidence="3"/>
<keyword evidence="4" id="KW-1185">Reference proteome</keyword>
<dbReference type="CDD" id="cd03057">
    <property type="entry name" value="GST_N_Beta"/>
    <property type="match status" value="1"/>
</dbReference>
<comment type="caution">
    <text evidence="3">The sequence shown here is derived from an EMBL/GenBank/DDBJ whole genome shotgun (WGS) entry which is preliminary data.</text>
</comment>
<dbReference type="Pfam" id="PF00043">
    <property type="entry name" value="GST_C"/>
    <property type="match status" value="1"/>
</dbReference>
<dbReference type="PROSITE" id="PS50404">
    <property type="entry name" value="GST_NTER"/>
    <property type="match status" value="1"/>
</dbReference>
<dbReference type="InterPro" id="IPR040079">
    <property type="entry name" value="Glutathione_S-Trfase"/>
</dbReference>
<dbReference type="InterPro" id="IPR004045">
    <property type="entry name" value="Glutathione_S-Trfase_N"/>
</dbReference>
<dbReference type="GO" id="GO:0004364">
    <property type="term" value="F:glutathione transferase activity"/>
    <property type="evidence" value="ECO:0007669"/>
    <property type="project" value="UniProtKB-EC"/>
</dbReference>
<dbReference type="Proteomes" id="UP001204621">
    <property type="component" value="Unassembled WGS sequence"/>
</dbReference>
<protein>
    <submittedName>
        <fullName evidence="3">Glutathione transferase GstA</fullName>
        <ecNumber evidence="3">2.5.1.18</ecNumber>
    </submittedName>
</protein>
<feature type="domain" description="GST C-terminal" evidence="2">
    <location>
        <begin position="87"/>
        <end position="201"/>
    </location>
</feature>
<organism evidence="3 4">
    <name type="scientific">Massilia terrae</name>
    <dbReference type="NCBI Taxonomy" id="1811224"/>
    <lineage>
        <taxon>Bacteria</taxon>
        <taxon>Pseudomonadati</taxon>
        <taxon>Pseudomonadota</taxon>
        <taxon>Betaproteobacteria</taxon>
        <taxon>Burkholderiales</taxon>
        <taxon>Oxalobacteraceae</taxon>
        <taxon>Telluria group</taxon>
        <taxon>Massilia</taxon>
    </lineage>
</organism>
<dbReference type="NCBIfam" id="NF007831">
    <property type="entry name" value="PRK10542.1"/>
    <property type="match status" value="1"/>
</dbReference>
<name>A0ABT2CWX4_9BURK</name>
<dbReference type="CDD" id="cd03188">
    <property type="entry name" value="GST_C_Beta"/>
    <property type="match status" value="1"/>
</dbReference>
<evidence type="ECO:0000313" key="3">
    <source>
        <dbReference type="EMBL" id="MCS0658485.1"/>
    </source>
</evidence>
<dbReference type="InterPro" id="IPR036282">
    <property type="entry name" value="Glutathione-S-Trfase_C_sf"/>
</dbReference>
<keyword evidence="3" id="KW-0808">Transferase</keyword>
<dbReference type="PROSITE" id="PS50405">
    <property type="entry name" value="GST_CTER"/>
    <property type="match status" value="1"/>
</dbReference>
<dbReference type="SFLD" id="SFLDG00358">
    <property type="entry name" value="Main_(cytGST)"/>
    <property type="match status" value="1"/>
</dbReference>
<evidence type="ECO:0000259" key="2">
    <source>
        <dbReference type="PROSITE" id="PS50405"/>
    </source>
</evidence>
<evidence type="ECO:0000259" key="1">
    <source>
        <dbReference type="PROSITE" id="PS50404"/>
    </source>
</evidence>
<dbReference type="SUPFAM" id="SSF47616">
    <property type="entry name" value="GST C-terminal domain-like"/>
    <property type="match status" value="1"/>
</dbReference>
<dbReference type="SFLD" id="SFLDS00019">
    <property type="entry name" value="Glutathione_Transferase_(cytos"/>
    <property type="match status" value="1"/>
</dbReference>
<dbReference type="InterPro" id="IPR036249">
    <property type="entry name" value="Thioredoxin-like_sf"/>
</dbReference>
<dbReference type="Gene3D" id="3.40.30.10">
    <property type="entry name" value="Glutaredoxin"/>
    <property type="match status" value="1"/>
</dbReference>